<dbReference type="Proteomes" id="UP001501510">
    <property type="component" value="Unassembled WGS sequence"/>
</dbReference>
<feature type="transmembrane region" description="Helical" evidence="1">
    <location>
        <begin position="12"/>
        <end position="33"/>
    </location>
</feature>
<dbReference type="SUPFAM" id="SSF88713">
    <property type="entry name" value="Glycoside hydrolase/deacetylase"/>
    <property type="match status" value="1"/>
</dbReference>
<dbReference type="RefSeq" id="WP_343762880.1">
    <property type="nucleotide sequence ID" value="NZ_BAAACG010000013.1"/>
</dbReference>
<dbReference type="EMBL" id="BAAACG010000013">
    <property type="protein sequence ID" value="GAA0744901.1"/>
    <property type="molecule type" value="Genomic_DNA"/>
</dbReference>
<evidence type="ECO:0000313" key="3">
    <source>
        <dbReference type="EMBL" id="GAA0744901.1"/>
    </source>
</evidence>
<dbReference type="InterPro" id="IPR011330">
    <property type="entry name" value="Glyco_hydro/deAcase_b/a-brl"/>
</dbReference>
<accession>A0ABN1JQW1</accession>
<organism evidence="3 4">
    <name type="scientific">Clostridium oceanicum</name>
    <dbReference type="NCBI Taxonomy" id="1543"/>
    <lineage>
        <taxon>Bacteria</taxon>
        <taxon>Bacillati</taxon>
        <taxon>Bacillota</taxon>
        <taxon>Clostridia</taxon>
        <taxon>Eubacteriales</taxon>
        <taxon>Clostridiaceae</taxon>
        <taxon>Clostridium</taxon>
    </lineage>
</organism>
<dbReference type="Gene3D" id="3.20.20.370">
    <property type="entry name" value="Glycoside hydrolase/deacetylase"/>
    <property type="match status" value="1"/>
</dbReference>
<keyword evidence="1" id="KW-0812">Transmembrane</keyword>
<keyword evidence="1" id="KW-0472">Membrane</keyword>
<dbReference type="Pfam" id="PF01522">
    <property type="entry name" value="Polysacc_deac_1"/>
    <property type="match status" value="1"/>
</dbReference>
<comment type="caution">
    <text evidence="3">The sequence shown here is derived from an EMBL/GenBank/DDBJ whole genome shotgun (WGS) entry which is preliminary data.</text>
</comment>
<dbReference type="PANTHER" id="PTHR10587">
    <property type="entry name" value="GLYCOSYL TRANSFERASE-RELATED"/>
    <property type="match status" value="1"/>
</dbReference>
<name>A0ABN1JQW1_9CLOT</name>
<dbReference type="InterPro" id="IPR002509">
    <property type="entry name" value="NODB_dom"/>
</dbReference>
<evidence type="ECO:0000313" key="4">
    <source>
        <dbReference type="Proteomes" id="UP001501510"/>
    </source>
</evidence>
<keyword evidence="4" id="KW-1185">Reference proteome</keyword>
<evidence type="ECO:0000256" key="1">
    <source>
        <dbReference type="SAM" id="Phobius"/>
    </source>
</evidence>
<dbReference type="PROSITE" id="PS51677">
    <property type="entry name" value="NODB"/>
    <property type="match status" value="1"/>
</dbReference>
<reference evidence="3 4" key="1">
    <citation type="journal article" date="2019" name="Int. J. Syst. Evol. Microbiol.">
        <title>The Global Catalogue of Microorganisms (GCM) 10K type strain sequencing project: providing services to taxonomists for standard genome sequencing and annotation.</title>
        <authorList>
            <consortium name="The Broad Institute Genomics Platform"/>
            <consortium name="The Broad Institute Genome Sequencing Center for Infectious Disease"/>
            <person name="Wu L."/>
            <person name="Ma J."/>
        </authorList>
    </citation>
    <scope>NUCLEOTIDE SEQUENCE [LARGE SCALE GENOMIC DNA]</scope>
    <source>
        <strain evidence="3 4">JCM 1407</strain>
    </source>
</reference>
<keyword evidence="1" id="KW-1133">Transmembrane helix</keyword>
<dbReference type="InterPro" id="IPR050248">
    <property type="entry name" value="Polysacc_deacetylase_ArnD"/>
</dbReference>
<proteinExistence type="predicted"/>
<gene>
    <name evidence="3" type="ORF">GCM10008906_30490</name>
</gene>
<protein>
    <submittedName>
        <fullName evidence="3">Polysaccharide deacetylase family protein</fullName>
    </submittedName>
</protein>
<feature type="domain" description="NodB homology" evidence="2">
    <location>
        <begin position="61"/>
        <end position="252"/>
    </location>
</feature>
<evidence type="ECO:0000259" key="2">
    <source>
        <dbReference type="PROSITE" id="PS51677"/>
    </source>
</evidence>
<sequence>MKNNCSKHKYKLYLCIIILLILVNSIFTLKLVFNYRHKKNSKKFKPAFNTTLKSNKDKNKKYVYLTFDDGPTYVVTDQILDVLKKNNVKATFFIVGKEIPEKEHILTRIHEEGHSIGLHTYSHDAKKIYSNKENFIKEMTKTQKKIEDLLGFKSKIIRCPWGIHNIYNKLGSSLINEIHKNDLKIYDWNCSLEDGLNPNLSTKRLFDNSKIVKEGYTNNVIILAHCNFNNKNTVKVLPKIIKYYKNLGYEFKPITESTPEYYIESKCNKNLNFKN</sequence>
<dbReference type="CDD" id="cd10944">
    <property type="entry name" value="CE4_SmPgdA_like"/>
    <property type="match status" value="1"/>
</dbReference>
<dbReference type="PANTHER" id="PTHR10587:SF125">
    <property type="entry name" value="POLYSACCHARIDE DEACETYLASE YHEN-RELATED"/>
    <property type="match status" value="1"/>
</dbReference>